<reference evidence="3" key="3">
    <citation type="submission" date="2021-01" db="EMBL/GenBank/DDBJ databases">
        <title>Genomes of Escherichia coli STEC strains from raw meat-based diets for companion animals.</title>
        <authorList>
            <person name="Stevens M.J.A."/>
            <person name="Stephan R."/>
        </authorList>
    </citation>
    <scope>NUCLEOTIDE SEQUENCE</scope>
    <source>
        <strain evidence="3">ATC7-7</strain>
    </source>
</reference>
<feature type="compositionally biased region" description="Basic and acidic residues" evidence="1">
    <location>
        <begin position="75"/>
        <end position="85"/>
    </location>
</feature>
<organism evidence="4 5">
    <name type="scientific">Escherichia coli</name>
    <dbReference type="NCBI Taxonomy" id="562"/>
    <lineage>
        <taxon>Bacteria</taxon>
        <taxon>Pseudomonadati</taxon>
        <taxon>Pseudomonadota</taxon>
        <taxon>Gammaproteobacteria</taxon>
        <taxon>Enterobacterales</taxon>
        <taxon>Enterobacteriaceae</taxon>
        <taxon>Escherichia</taxon>
    </lineage>
</organism>
<gene>
    <name evidence="2" type="ORF">BTB68_005276</name>
    <name evidence="4" type="ORF">C9160_07395</name>
    <name evidence="3" type="ORF">JNA68_18275</name>
</gene>
<dbReference type="Proteomes" id="UP000306700">
    <property type="component" value="Unassembled WGS sequence"/>
</dbReference>
<sequence length="92" mass="9574">MYAEKTILALCISAPFLVAGCDDATKENVSKKAADIKEAAQTQLSDVKDAAEEVKMQAAGKVAEVSEAAQSGLSEVKDTAPEKGAEISVTEE</sequence>
<proteinExistence type="predicted"/>
<protein>
    <recommendedName>
        <fullName evidence="7">Lipoprotein</fullName>
    </recommendedName>
</protein>
<reference evidence="4 5" key="1">
    <citation type="submission" date="2018-12" db="EMBL/GenBank/DDBJ databases">
        <title>Food and Water Safety Consortium.</title>
        <authorList>
            <person name="Tyson S."/>
            <person name="Peterson C.-L."/>
            <person name="Olson A."/>
            <person name="Tyler S."/>
            <person name="Cabral J."/>
            <person name="Lynch T."/>
            <person name="Knox N."/>
            <person name="Van Domselaar G."/>
            <person name="Graham M."/>
        </authorList>
    </citation>
    <scope>NUCLEOTIDE SEQUENCE [LARGE SCALE GENOMIC DNA]</scope>
    <source>
        <strain evidence="4 5">FWSEC0384</strain>
    </source>
</reference>
<evidence type="ECO:0008006" key="7">
    <source>
        <dbReference type="Google" id="ProtNLM"/>
    </source>
</evidence>
<evidence type="ECO:0000313" key="2">
    <source>
        <dbReference type="EMBL" id="EFF8957173.1"/>
    </source>
</evidence>
<evidence type="ECO:0000256" key="1">
    <source>
        <dbReference type="SAM" id="MobiDB-lite"/>
    </source>
</evidence>
<dbReference type="RefSeq" id="WP_001368299.1">
    <property type="nucleotide sequence ID" value="NZ_BGIY01000039.1"/>
</dbReference>
<reference evidence="2 6" key="2">
    <citation type="submission" date="2020-02" db="EMBL/GenBank/DDBJ databases">
        <authorList>
            <consortium name="PulseNet: The National Subtyping Network for Foodborne Disease Surveillance"/>
            <person name="Tarr C.L."/>
            <person name="Trees E."/>
            <person name="Katz L.S."/>
            <person name="Carleton-Romer H.A."/>
            <person name="Stroika S."/>
            <person name="Kucerova Z."/>
            <person name="Roache K.F."/>
            <person name="Sabol A.L."/>
            <person name="Besser J."/>
            <person name="Gerner-Smidt P."/>
        </authorList>
    </citation>
    <scope>NUCLEOTIDE SEQUENCE [LARGE SCALE GENOMIC DNA]</scope>
    <source>
        <strain evidence="2 6">PNUSAE005278</strain>
    </source>
</reference>
<evidence type="ECO:0000313" key="4">
    <source>
        <dbReference type="EMBL" id="TJH23122.1"/>
    </source>
</evidence>
<evidence type="ECO:0000313" key="5">
    <source>
        <dbReference type="Proteomes" id="UP000306700"/>
    </source>
</evidence>
<dbReference type="EMBL" id="JAETYU010000024">
    <property type="protein sequence ID" value="MBL6205124.1"/>
    <property type="molecule type" value="Genomic_DNA"/>
</dbReference>
<dbReference type="AlphaFoldDB" id="A0A152I4C3"/>
<evidence type="ECO:0000313" key="6">
    <source>
        <dbReference type="Proteomes" id="UP000524010"/>
    </source>
</evidence>
<dbReference type="Proteomes" id="UP000524010">
    <property type="component" value="Unassembled WGS sequence"/>
</dbReference>
<dbReference type="Proteomes" id="UP000655659">
    <property type="component" value="Unassembled WGS sequence"/>
</dbReference>
<dbReference type="PROSITE" id="PS51257">
    <property type="entry name" value="PROKAR_LIPOPROTEIN"/>
    <property type="match status" value="1"/>
</dbReference>
<dbReference type="EMBL" id="RRNI01000006">
    <property type="protein sequence ID" value="TJH23122.1"/>
    <property type="molecule type" value="Genomic_DNA"/>
</dbReference>
<comment type="caution">
    <text evidence="4">The sequence shown here is derived from an EMBL/GenBank/DDBJ whole genome shotgun (WGS) entry which is preliminary data.</text>
</comment>
<evidence type="ECO:0000313" key="3">
    <source>
        <dbReference type="EMBL" id="MBL6205124.1"/>
    </source>
</evidence>
<dbReference type="EMBL" id="AASRHK010000158">
    <property type="protein sequence ID" value="EFF8957173.1"/>
    <property type="molecule type" value="Genomic_DNA"/>
</dbReference>
<accession>A0A152I4C3</accession>
<feature type="region of interest" description="Disordered" evidence="1">
    <location>
        <begin position="69"/>
        <end position="92"/>
    </location>
</feature>
<name>A0A152I4C3_ECOLX</name>
<dbReference type="Gene3D" id="6.10.140.1430">
    <property type="match status" value="1"/>
</dbReference>